<dbReference type="InterPro" id="IPR029069">
    <property type="entry name" value="HotDog_dom_sf"/>
</dbReference>
<proteinExistence type="predicted"/>
<dbReference type="SUPFAM" id="SSF54637">
    <property type="entry name" value="Thioesterase/thiol ester dehydrase-isomerase"/>
    <property type="match status" value="2"/>
</dbReference>
<accession>A0ABV3FSY5</accession>
<dbReference type="InterPro" id="IPR052389">
    <property type="entry name" value="Sec_Metab_Biosynth-Assoc"/>
</dbReference>
<dbReference type="Pfam" id="PF13622">
    <property type="entry name" value="4HBT_3"/>
    <property type="match status" value="1"/>
</dbReference>
<dbReference type="InterPro" id="IPR049449">
    <property type="entry name" value="TesB_ACOT8-like_N"/>
</dbReference>
<dbReference type="Pfam" id="PF20789">
    <property type="entry name" value="4HBT_3C"/>
    <property type="match status" value="1"/>
</dbReference>
<feature type="domain" description="Acyl-CoA thioesterase-like C-terminal" evidence="2">
    <location>
        <begin position="136"/>
        <end position="262"/>
    </location>
</feature>
<dbReference type="PANTHER" id="PTHR38110:SF1">
    <property type="entry name" value="THIOESTERASE DOMAIN-CONTAINING PROTEIN"/>
    <property type="match status" value="1"/>
</dbReference>
<feature type="domain" description="Acyl-CoA thioesterase-like N-terminal HotDog" evidence="1">
    <location>
        <begin position="28"/>
        <end position="110"/>
    </location>
</feature>
<dbReference type="PANTHER" id="PTHR38110">
    <property type="entry name" value="CHROMOSOME 23, WHOLE GENOME SHOTGUN SEQUENCE"/>
    <property type="match status" value="1"/>
</dbReference>
<organism evidence="3 4">
    <name type="scientific">Nocardia aurea</name>
    <dbReference type="NCBI Taxonomy" id="2144174"/>
    <lineage>
        <taxon>Bacteria</taxon>
        <taxon>Bacillati</taxon>
        <taxon>Actinomycetota</taxon>
        <taxon>Actinomycetes</taxon>
        <taxon>Mycobacteriales</taxon>
        <taxon>Nocardiaceae</taxon>
        <taxon>Nocardia</taxon>
    </lineage>
</organism>
<evidence type="ECO:0000259" key="2">
    <source>
        <dbReference type="Pfam" id="PF20789"/>
    </source>
</evidence>
<dbReference type="RefSeq" id="WP_357783324.1">
    <property type="nucleotide sequence ID" value="NZ_JBFAKC010000005.1"/>
</dbReference>
<evidence type="ECO:0000313" key="3">
    <source>
        <dbReference type="EMBL" id="MEV0708510.1"/>
    </source>
</evidence>
<evidence type="ECO:0000313" key="4">
    <source>
        <dbReference type="Proteomes" id="UP001551695"/>
    </source>
</evidence>
<dbReference type="InterPro" id="IPR042171">
    <property type="entry name" value="Acyl-CoA_hotdog"/>
</dbReference>
<evidence type="ECO:0000259" key="1">
    <source>
        <dbReference type="Pfam" id="PF13622"/>
    </source>
</evidence>
<dbReference type="InterPro" id="IPR049450">
    <property type="entry name" value="ACOT8-like_C"/>
</dbReference>
<name>A0ABV3FSY5_9NOCA</name>
<comment type="caution">
    <text evidence="3">The sequence shown here is derived from an EMBL/GenBank/DDBJ whole genome shotgun (WGS) entry which is preliminary data.</text>
</comment>
<dbReference type="Proteomes" id="UP001551695">
    <property type="component" value="Unassembled WGS sequence"/>
</dbReference>
<gene>
    <name evidence="3" type="ORF">AB0I48_13180</name>
</gene>
<reference evidence="3 4" key="1">
    <citation type="submission" date="2024-06" db="EMBL/GenBank/DDBJ databases">
        <title>The Natural Products Discovery Center: Release of the First 8490 Sequenced Strains for Exploring Actinobacteria Biosynthetic Diversity.</title>
        <authorList>
            <person name="Kalkreuter E."/>
            <person name="Kautsar S.A."/>
            <person name="Yang D."/>
            <person name="Bader C.D."/>
            <person name="Teijaro C.N."/>
            <person name="Fluegel L."/>
            <person name="Davis C.M."/>
            <person name="Simpson J.R."/>
            <person name="Lauterbach L."/>
            <person name="Steele A.D."/>
            <person name="Gui C."/>
            <person name="Meng S."/>
            <person name="Li G."/>
            <person name="Viehrig K."/>
            <person name="Ye F."/>
            <person name="Su P."/>
            <person name="Kiefer A.F."/>
            <person name="Nichols A."/>
            <person name="Cepeda A.J."/>
            <person name="Yan W."/>
            <person name="Fan B."/>
            <person name="Jiang Y."/>
            <person name="Adhikari A."/>
            <person name="Zheng C.-J."/>
            <person name="Schuster L."/>
            <person name="Cowan T.M."/>
            <person name="Smanski M.J."/>
            <person name="Chevrette M.G."/>
            <person name="De Carvalho L.P.S."/>
            <person name="Shen B."/>
        </authorList>
    </citation>
    <scope>NUCLEOTIDE SEQUENCE [LARGE SCALE GENOMIC DNA]</scope>
    <source>
        <strain evidence="3 4">NPDC050403</strain>
    </source>
</reference>
<dbReference type="EMBL" id="JBFAKC010000005">
    <property type="protein sequence ID" value="MEV0708510.1"/>
    <property type="molecule type" value="Genomic_DNA"/>
</dbReference>
<keyword evidence="4" id="KW-1185">Reference proteome</keyword>
<dbReference type="Gene3D" id="2.40.160.210">
    <property type="entry name" value="Acyl-CoA thioesterase, double hotdog domain"/>
    <property type="match status" value="1"/>
</dbReference>
<protein>
    <submittedName>
        <fullName evidence="3">Thioesterase family protein</fullName>
    </submittedName>
</protein>
<sequence length="267" mass="28271">MMQLTTSPAAVFELAEAGDQRWRAHVDETWRGWTGPHGGVIAALTIEVARRACGLDLPVRTLDLRFLGRPDDGALTFRAVSRPLGRSTHIVEVLAEQRGASVASASITFGRTGTTRIPDRPGRAAPPVPQAEACQRFRIPAEIVAVGAHFDIRPAAGPLPLTGADDAWMTAWIALTPTMTTDAAALAILADALPPAIFPTLTAPLAVPTVALSLYLHTDFAEPATPSVLVHAANSGTGGGWSVDDTDIWDERGRLLASARQSRRVLG</sequence>